<dbReference type="EMBL" id="CP044232">
    <property type="protein sequence ID" value="QEW04608.1"/>
    <property type="molecule type" value="Genomic_DNA"/>
</dbReference>
<keyword evidence="3" id="KW-1185">Reference proteome</keyword>
<evidence type="ECO:0000313" key="2">
    <source>
        <dbReference type="EMBL" id="QEW04608.1"/>
    </source>
</evidence>
<feature type="compositionally biased region" description="Low complexity" evidence="1">
    <location>
        <begin position="41"/>
        <end position="59"/>
    </location>
</feature>
<dbReference type="RefSeq" id="WP_150926888.1">
    <property type="nucleotide sequence ID" value="NZ_CP044232.1"/>
</dbReference>
<dbReference type="AlphaFoldDB" id="A0A5J6L827"/>
<dbReference type="KEGG" id="mlz:F6J85_16960"/>
<feature type="region of interest" description="Disordered" evidence="1">
    <location>
        <begin position="39"/>
        <end position="59"/>
    </location>
</feature>
<accession>A0A5J6L827</accession>
<organism evidence="2 3">
    <name type="scientific">Microbacterium lushaniae</name>
    <dbReference type="NCBI Taxonomy" id="2614639"/>
    <lineage>
        <taxon>Bacteria</taxon>
        <taxon>Bacillati</taxon>
        <taxon>Actinomycetota</taxon>
        <taxon>Actinomycetes</taxon>
        <taxon>Micrococcales</taxon>
        <taxon>Microbacteriaceae</taxon>
        <taxon>Microbacterium</taxon>
    </lineage>
</organism>
<protein>
    <submittedName>
        <fullName evidence="2">Uncharacterized protein</fullName>
    </submittedName>
</protein>
<gene>
    <name evidence="2" type="ORF">F6J85_16960</name>
</gene>
<sequence>MILLLIATTALAAAGIFATVGGLGRDGYRAAPTVPCRVPERSAPAPERPASLPDAATAAARPPHVFAAPRRIRVHAHV</sequence>
<evidence type="ECO:0000313" key="3">
    <source>
        <dbReference type="Proteomes" id="UP000325516"/>
    </source>
</evidence>
<dbReference type="Proteomes" id="UP000325516">
    <property type="component" value="Chromosome"/>
</dbReference>
<evidence type="ECO:0000256" key="1">
    <source>
        <dbReference type="SAM" id="MobiDB-lite"/>
    </source>
</evidence>
<reference evidence="3" key="1">
    <citation type="submission" date="2019-09" db="EMBL/GenBank/DDBJ databases">
        <title>Mumia zhuanghuii sp. nov. isolated from the intestinal contents of plateau pika (Ochotona curzoniae) in the Qinghai-Tibet plateau of China.</title>
        <authorList>
            <person name="Tian Z."/>
        </authorList>
    </citation>
    <scope>NUCLEOTIDE SEQUENCE [LARGE SCALE GENOMIC DNA]</scope>
    <source>
        <strain evidence="3">L-031</strain>
    </source>
</reference>
<name>A0A5J6L827_9MICO</name>
<proteinExistence type="predicted"/>